<dbReference type="Proteomes" id="UP000195569">
    <property type="component" value="Unassembled WGS sequence"/>
</dbReference>
<organism evidence="1 2">
    <name type="scientific">Paraburkholderia piptadeniae</name>
    <dbReference type="NCBI Taxonomy" id="1701573"/>
    <lineage>
        <taxon>Bacteria</taxon>
        <taxon>Pseudomonadati</taxon>
        <taxon>Pseudomonadota</taxon>
        <taxon>Betaproteobacteria</taxon>
        <taxon>Burkholderiales</taxon>
        <taxon>Burkholderiaceae</taxon>
        <taxon>Paraburkholderia</taxon>
    </lineage>
</organism>
<keyword evidence="2" id="KW-1185">Reference proteome</keyword>
<evidence type="ECO:0000313" key="1">
    <source>
        <dbReference type="EMBL" id="SIT51852.1"/>
    </source>
</evidence>
<gene>
    <name evidence="1" type="ORF">BN2476_1470007</name>
</gene>
<dbReference type="AlphaFoldDB" id="A0A1N7SWX0"/>
<name>A0A1N7SWX0_9BURK</name>
<protein>
    <submittedName>
        <fullName evidence="1">Uncharacterized protein</fullName>
    </submittedName>
</protein>
<evidence type="ECO:0000313" key="2">
    <source>
        <dbReference type="Proteomes" id="UP000195569"/>
    </source>
</evidence>
<reference evidence="1" key="1">
    <citation type="submission" date="2016-12" db="EMBL/GenBank/DDBJ databases">
        <authorList>
            <person name="Moulin L."/>
        </authorList>
    </citation>
    <scope>NUCLEOTIDE SEQUENCE [LARGE SCALE GENOMIC DNA]</scope>
    <source>
        <strain evidence="1">STM 7183</strain>
    </source>
</reference>
<dbReference type="EMBL" id="CYGY02000147">
    <property type="protein sequence ID" value="SIT51852.1"/>
    <property type="molecule type" value="Genomic_DNA"/>
</dbReference>
<sequence length="59" mass="6280">MQPDSTLAMPTRPGMTVLPVLRRLSAAAGPARREAHWNVDLRACGVAASPVVLLTLSTR</sequence>
<comment type="caution">
    <text evidence="1">The sequence shown here is derived from an EMBL/GenBank/DDBJ whole genome shotgun (WGS) entry which is preliminary data.</text>
</comment>
<accession>A0A1N7SWX0</accession>
<proteinExistence type="predicted"/>